<evidence type="ECO:0000256" key="5">
    <source>
        <dbReference type="ARBA" id="ARBA00023242"/>
    </source>
</evidence>
<evidence type="ECO:0000256" key="4">
    <source>
        <dbReference type="ARBA" id="ARBA00023163"/>
    </source>
</evidence>
<evidence type="ECO:0000256" key="2">
    <source>
        <dbReference type="ARBA" id="ARBA00022491"/>
    </source>
</evidence>
<dbReference type="PANTHER" id="PTHR33057">
    <property type="entry name" value="TRANSCRIPTION REPRESSOR OFP7-RELATED"/>
    <property type="match status" value="1"/>
</dbReference>
<gene>
    <name evidence="8" type="ORF">MUK42_05125</name>
</gene>
<proteinExistence type="predicted"/>
<evidence type="ECO:0000259" key="7">
    <source>
        <dbReference type="PROSITE" id="PS51754"/>
    </source>
</evidence>
<keyword evidence="5 6" id="KW-0539">Nucleus</keyword>
<dbReference type="InterPro" id="IPR006458">
    <property type="entry name" value="Ovate_C"/>
</dbReference>
<sequence>MGRKPGFFSLFSATRCTSHASSPPAPLPWPWPSCSHPRTRSFREKDGEGDCVGTKSSSESSCGDAVEAVIRGLRSDRLFFEPGATSSMVEAAAVGAVPFEGSIAMAVESDDPYRDFKQSMEEMLTAHGVVDWAWLEELLVWYLRANGKKTHELIIGAFVDLLVSLAAASSSSPPSSSDSS</sequence>
<dbReference type="NCBIfam" id="TIGR01568">
    <property type="entry name" value="A_thal_3678"/>
    <property type="match status" value="1"/>
</dbReference>
<keyword evidence="9" id="KW-1185">Reference proteome</keyword>
<comment type="subcellular location">
    <subcellularLocation>
        <location evidence="1 6">Nucleus</location>
    </subcellularLocation>
</comment>
<feature type="domain" description="OVATE" evidence="7">
    <location>
        <begin position="103"/>
        <end position="164"/>
    </location>
</feature>
<reference evidence="8" key="1">
    <citation type="submission" date="2022-05" db="EMBL/GenBank/DDBJ databases">
        <title>The Musa troglodytarum L. genome provides insights into the mechanism of non-climacteric behaviour and enrichment of carotenoids.</title>
        <authorList>
            <person name="Wang J."/>
        </authorList>
    </citation>
    <scope>NUCLEOTIDE SEQUENCE</scope>
    <source>
        <tissue evidence="8">Leaf</tissue>
    </source>
</reference>
<dbReference type="OrthoDB" id="689823at2759"/>
<dbReference type="Pfam" id="PF04844">
    <property type="entry name" value="Ovate"/>
    <property type="match status" value="1"/>
</dbReference>
<dbReference type="EMBL" id="CP097503">
    <property type="protein sequence ID" value="URD83077.1"/>
    <property type="molecule type" value="Genomic_DNA"/>
</dbReference>
<evidence type="ECO:0000313" key="9">
    <source>
        <dbReference type="Proteomes" id="UP001055439"/>
    </source>
</evidence>
<dbReference type="GO" id="GO:0005634">
    <property type="term" value="C:nucleus"/>
    <property type="evidence" value="ECO:0007669"/>
    <property type="project" value="UniProtKB-SubCell"/>
</dbReference>
<evidence type="ECO:0000256" key="6">
    <source>
        <dbReference type="RuleBase" id="RU367028"/>
    </source>
</evidence>
<evidence type="ECO:0000256" key="1">
    <source>
        <dbReference type="ARBA" id="ARBA00004123"/>
    </source>
</evidence>
<dbReference type="PROSITE" id="PS51754">
    <property type="entry name" value="OVATE"/>
    <property type="match status" value="1"/>
</dbReference>
<evidence type="ECO:0000313" key="8">
    <source>
        <dbReference type="EMBL" id="URD83077.1"/>
    </source>
</evidence>
<dbReference type="Proteomes" id="UP001055439">
    <property type="component" value="Chromosome 10"/>
</dbReference>
<keyword evidence="2 6" id="KW-0678">Repressor</keyword>
<organism evidence="8 9">
    <name type="scientific">Musa troglodytarum</name>
    <name type="common">fe'i banana</name>
    <dbReference type="NCBI Taxonomy" id="320322"/>
    <lineage>
        <taxon>Eukaryota</taxon>
        <taxon>Viridiplantae</taxon>
        <taxon>Streptophyta</taxon>
        <taxon>Embryophyta</taxon>
        <taxon>Tracheophyta</taxon>
        <taxon>Spermatophyta</taxon>
        <taxon>Magnoliopsida</taxon>
        <taxon>Liliopsida</taxon>
        <taxon>Zingiberales</taxon>
        <taxon>Musaceae</taxon>
        <taxon>Musa</taxon>
    </lineage>
</organism>
<dbReference type="PANTHER" id="PTHR33057:SF26">
    <property type="entry name" value="TRANSCRIPTION REPRESSOR OFP13"/>
    <property type="match status" value="1"/>
</dbReference>
<dbReference type="AlphaFoldDB" id="A0A9E7EUR0"/>
<comment type="function">
    <text evidence="6">Transcriptional repressor that regulates multiple aspects of plant growth and development.</text>
</comment>
<dbReference type="InterPro" id="IPR038933">
    <property type="entry name" value="Ovate"/>
</dbReference>
<keyword evidence="3 6" id="KW-0805">Transcription regulation</keyword>
<keyword evidence="4 6" id="KW-0804">Transcription</keyword>
<evidence type="ECO:0000256" key="3">
    <source>
        <dbReference type="ARBA" id="ARBA00023015"/>
    </source>
</evidence>
<protein>
    <recommendedName>
        <fullName evidence="6">Transcription repressor</fullName>
    </recommendedName>
    <alternativeName>
        <fullName evidence="6">Ovate family protein</fullName>
    </alternativeName>
</protein>
<dbReference type="GO" id="GO:0045892">
    <property type="term" value="P:negative regulation of DNA-templated transcription"/>
    <property type="evidence" value="ECO:0007669"/>
    <property type="project" value="UniProtKB-UniRule"/>
</dbReference>
<accession>A0A9E7EUR0</accession>
<name>A0A9E7EUR0_9LILI</name>